<evidence type="ECO:0000313" key="4">
    <source>
        <dbReference type="EMBL" id="TYH02760.1"/>
    </source>
</evidence>
<dbReference type="EMBL" id="CM017696">
    <property type="protein sequence ID" value="TYH02760.1"/>
    <property type="molecule type" value="Genomic_DNA"/>
</dbReference>
<feature type="repeat" description="PPR" evidence="3">
    <location>
        <begin position="358"/>
        <end position="392"/>
    </location>
</feature>
<keyword evidence="5" id="KW-1185">Reference proteome</keyword>
<feature type="repeat" description="PPR" evidence="3">
    <location>
        <begin position="218"/>
        <end position="252"/>
    </location>
</feature>
<dbReference type="AlphaFoldDB" id="A0A5D2FBU2"/>
<reference evidence="4 5" key="1">
    <citation type="submission" date="2019-06" db="EMBL/GenBank/DDBJ databases">
        <title>WGS assembly of Gossypium darwinii.</title>
        <authorList>
            <person name="Chen Z.J."/>
            <person name="Sreedasyam A."/>
            <person name="Ando A."/>
            <person name="Song Q."/>
            <person name="De L."/>
            <person name="Hulse-Kemp A."/>
            <person name="Ding M."/>
            <person name="Ye W."/>
            <person name="Kirkbride R."/>
            <person name="Jenkins J."/>
            <person name="Plott C."/>
            <person name="Lovell J."/>
            <person name="Lin Y.-M."/>
            <person name="Vaughn R."/>
            <person name="Liu B."/>
            <person name="Li W."/>
            <person name="Simpson S."/>
            <person name="Scheffler B."/>
            <person name="Saski C."/>
            <person name="Grover C."/>
            <person name="Hu G."/>
            <person name="Conover J."/>
            <person name="Carlson J."/>
            <person name="Shu S."/>
            <person name="Boston L."/>
            <person name="Williams M."/>
            <person name="Peterson D."/>
            <person name="Mcgee K."/>
            <person name="Jones D."/>
            <person name="Wendel J."/>
            <person name="Stelly D."/>
            <person name="Grimwood J."/>
            <person name="Schmutz J."/>
        </authorList>
    </citation>
    <scope>NUCLEOTIDE SEQUENCE [LARGE SCALE GENOMIC DNA]</scope>
    <source>
        <strain evidence="4">1808015.09</strain>
    </source>
</reference>
<gene>
    <name evidence="4" type="ORF">ES288_A09G166300v1</name>
</gene>
<feature type="repeat" description="PPR" evidence="3">
    <location>
        <begin position="288"/>
        <end position="322"/>
    </location>
</feature>
<evidence type="ECO:0000256" key="2">
    <source>
        <dbReference type="ARBA" id="ARBA00022737"/>
    </source>
</evidence>
<evidence type="ECO:0008006" key="6">
    <source>
        <dbReference type="Google" id="ProtNLM"/>
    </source>
</evidence>
<dbReference type="Pfam" id="PF13041">
    <property type="entry name" value="PPR_2"/>
    <property type="match status" value="4"/>
</dbReference>
<dbReference type="Proteomes" id="UP000323506">
    <property type="component" value="Chromosome A09"/>
</dbReference>
<feature type="repeat" description="PPR" evidence="3">
    <location>
        <begin position="97"/>
        <end position="131"/>
    </location>
</feature>
<protein>
    <recommendedName>
        <fullName evidence="6">Pentacotripeptide-repeat region of PRORP domain-containing protein</fullName>
    </recommendedName>
</protein>
<feature type="repeat" description="PPR" evidence="3">
    <location>
        <begin position="146"/>
        <end position="180"/>
    </location>
</feature>
<organism evidence="4 5">
    <name type="scientific">Gossypium darwinii</name>
    <name type="common">Darwin's cotton</name>
    <name type="synonym">Gossypium barbadense var. darwinii</name>
    <dbReference type="NCBI Taxonomy" id="34276"/>
    <lineage>
        <taxon>Eukaryota</taxon>
        <taxon>Viridiplantae</taxon>
        <taxon>Streptophyta</taxon>
        <taxon>Embryophyta</taxon>
        <taxon>Tracheophyta</taxon>
        <taxon>Spermatophyta</taxon>
        <taxon>Magnoliopsida</taxon>
        <taxon>eudicotyledons</taxon>
        <taxon>Gunneridae</taxon>
        <taxon>Pentapetalae</taxon>
        <taxon>rosids</taxon>
        <taxon>malvids</taxon>
        <taxon>Malvales</taxon>
        <taxon>Malvaceae</taxon>
        <taxon>Malvoideae</taxon>
        <taxon>Gossypium</taxon>
    </lineage>
</organism>
<evidence type="ECO:0000256" key="1">
    <source>
        <dbReference type="ARBA" id="ARBA00007626"/>
    </source>
</evidence>
<evidence type="ECO:0000313" key="5">
    <source>
        <dbReference type="Proteomes" id="UP000323506"/>
    </source>
</evidence>
<sequence length="413" mass="45999">MGKLPSSFILCSVVNGGSHLSNFHSFSSSNNIATHIKALRAIFRMKHYAIVVSMHRQIDLLGVSCNFYSLNILINCFCQLGRIDFGFSVLGKILKLGVILVLTILKGLCKSGNTDRAVGFLRLMEGRGFEPNIVAYSTILDCIKPNIITYSCLIHGMCDLGQQEEATRLLNEMGCHTLVNGHCIQNEMDKTRRVLQLMIEKGCAPNIVTYSTMINRYCKVTQNTLMQSMFQLGRVSTACKLFRKILASGQVPNRVTCLILLDGLFKTGNLKEALKFFQAMQNSGLELDIVSYTILINGLCKAGHIEVAKELFRQLSDSGLKPNVYKYDVMINGLCKEGLPDEAYRFFGSMGDNDCSPNSCCYNVMIRGLLRNNYTSKAMQLLMKMVGKGFSADVFTTNLFMDLIVHSNKSILL</sequence>
<dbReference type="InterPro" id="IPR002885">
    <property type="entry name" value="PPR_rpt"/>
</dbReference>
<feature type="repeat" description="PPR" evidence="3">
    <location>
        <begin position="323"/>
        <end position="357"/>
    </location>
</feature>
<dbReference type="InterPro" id="IPR011990">
    <property type="entry name" value="TPR-like_helical_dom_sf"/>
</dbReference>
<dbReference type="NCBIfam" id="TIGR00756">
    <property type="entry name" value="PPR"/>
    <property type="match status" value="9"/>
</dbReference>
<dbReference type="PANTHER" id="PTHR47932">
    <property type="entry name" value="ATPASE EXPRESSION PROTEIN 3"/>
    <property type="match status" value="1"/>
</dbReference>
<evidence type="ECO:0000256" key="3">
    <source>
        <dbReference type="PROSITE-ProRule" id="PRU00708"/>
    </source>
</evidence>
<name>A0A5D2FBU2_GOSDA</name>
<keyword evidence="2" id="KW-0677">Repeat</keyword>
<dbReference type="Pfam" id="PF01535">
    <property type="entry name" value="PPR"/>
    <property type="match status" value="2"/>
</dbReference>
<proteinExistence type="inferred from homology"/>
<dbReference type="Pfam" id="PF12854">
    <property type="entry name" value="PPR_1"/>
    <property type="match status" value="1"/>
</dbReference>
<dbReference type="SUPFAM" id="SSF81901">
    <property type="entry name" value="HCP-like"/>
    <property type="match status" value="1"/>
</dbReference>
<feature type="repeat" description="PPR" evidence="3">
    <location>
        <begin position="253"/>
        <end position="287"/>
    </location>
</feature>
<dbReference type="PANTHER" id="PTHR47932:SF7">
    <property type="entry name" value="PENTATRICOPEPTIDE (PPR) REPEAT PROTEIN"/>
    <property type="match status" value="1"/>
</dbReference>
<dbReference type="Gene3D" id="1.25.40.10">
    <property type="entry name" value="Tetratricopeptide repeat domain"/>
    <property type="match status" value="5"/>
</dbReference>
<comment type="similarity">
    <text evidence="1">Belongs to the PPR family. P subfamily.</text>
</comment>
<dbReference type="GO" id="GO:0003729">
    <property type="term" value="F:mRNA binding"/>
    <property type="evidence" value="ECO:0007669"/>
    <property type="project" value="TreeGrafter"/>
</dbReference>
<accession>A0A5D2FBU2</accession>
<dbReference type="PROSITE" id="PS51375">
    <property type="entry name" value="PPR"/>
    <property type="match status" value="7"/>
</dbReference>